<feature type="region of interest" description="Disordered" evidence="1">
    <location>
        <begin position="225"/>
        <end position="281"/>
    </location>
</feature>
<feature type="compositionally biased region" description="Basic and acidic residues" evidence="1">
    <location>
        <begin position="318"/>
        <end position="338"/>
    </location>
</feature>
<dbReference type="InterPro" id="IPR036691">
    <property type="entry name" value="Endo/exonu/phosph_ase_sf"/>
</dbReference>
<sequence>MASKRFTAAEKGKGLTTQPQGPARKHIRAPEIDSSALIKDNALTLTGRVTNAKEQHVASLLSSLPRDWSLQGREDDMKKVFANKPYHYHNWMVILQKWEPIISSTFPSQIPFWIRLQGLPLHFWHDKVMYEIGHELGHMEDYRISKTSARIRVLVDGLQPLVMDPLIEFRSGEELAVSLEYEDLKSHCSMCFKLTHLAGDCPLTLATQHQTKTYHRDVKTSANFIDLSSTERTQKEYSPLPSPPRKGPTDKPFHQRVDRHGRPFGNRLLLPETRGIPLKNKLIPHTASYNTQHNKRHHTRTDNRDLATYHQRQSSLQWREKSPPKDSTTDNPRPDRNAIRQKVQQGGNGHRRGGGGLNGKNSGGIPNPLCRLEAPAVLNSALPAIQETPIRTTQQSQSAKKRRKKVGPSPRQLTGANARKRNFSHATPSSHGFPFASPIQTQQTIAVSWNCCGIGNPQTVQRLKHLNKSSSPDIIFLSETRNVDATILSELEPLLQDFQSYFLVSPTHTSAGGLALLWRQGIDIQILTSNQNFIDAQIKFKNTSFFGTFVYGAPEIQNRQAVWDQLSAISEARNQPWFLTGDFNEITNNTEKSGGR</sequence>
<evidence type="ECO:0000259" key="3">
    <source>
        <dbReference type="Pfam" id="PF14392"/>
    </source>
</evidence>
<feature type="region of interest" description="Disordered" evidence="1">
    <location>
        <begin position="1"/>
        <end position="25"/>
    </location>
</feature>
<dbReference type="PANTHER" id="PTHR31286">
    <property type="entry name" value="GLYCINE-RICH CELL WALL STRUCTURAL PROTEIN 1.8-LIKE"/>
    <property type="match status" value="1"/>
</dbReference>
<dbReference type="Pfam" id="PF14392">
    <property type="entry name" value="zf-CCHC_4"/>
    <property type="match status" value="1"/>
</dbReference>
<reference evidence="4" key="1">
    <citation type="journal article" date="2019" name="Database">
        <title>The radish genome database (RadishGD): an integrated information resource for radish genomics.</title>
        <authorList>
            <person name="Yu H.J."/>
            <person name="Baek S."/>
            <person name="Lee Y.J."/>
            <person name="Cho A."/>
            <person name="Mun J.H."/>
        </authorList>
    </citation>
    <scope>NUCLEOTIDE SEQUENCE [LARGE SCALE GENOMIC DNA]</scope>
    <source>
        <strain evidence="4">cv. WK10039</strain>
    </source>
</reference>
<dbReference type="OrthoDB" id="1729225at2759"/>
<dbReference type="Pfam" id="PF03372">
    <property type="entry name" value="Exo_endo_phos"/>
    <property type="match status" value="1"/>
</dbReference>
<gene>
    <name evidence="5" type="primary">LOC108820213</name>
</gene>
<dbReference type="AlphaFoldDB" id="A0A6J0KLF1"/>
<proteinExistence type="predicted"/>
<name>A0A6J0KLF1_RAPSA</name>
<protein>
    <submittedName>
        <fullName evidence="5">Uncharacterized protein LOC108820213</fullName>
    </submittedName>
</protein>
<dbReference type="Gene3D" id="3.60.10.10">
    <property type="entry name" value="Endonuclease/exonuclease/phosphatase"/>
    <property type="match status" value="1"/>
</dbReference>
<feature type="compositionally biased region" description="Basic and acidic residues" evidence="1">
    <location>
        <begin position="247"/>
        <end position="261"/>
    </location>
</feature>
<feature type="region of interest" description="Disordered" evidence="1">
    <location>
        <begin position="310"/>
        <end position="366"/>
    </location>
</feature>
<dbReference type="GO" id="GO:0003824">
    <property type="term" value="F:catalytic activity"/>
    <property type="evidence" value="ECO:0007669"/>
    <property type="project" value="InterPro"/>
</dbReference>
<evidence type="ECO:0000259" key="2">
    <source>
        <dbReference type="Pfam" id="PF03372"/>
    </source>
</evidence>
<feature type="compositionally biased region" description="Polar residues" evidence="1">
    <location>
        <begin position="389"/>
        <end position="398"/>
    </location>
</feature>
<feature type="domain" description="Zinc knuckle CX2CX4HX4C" evidence="3">
    <location>
        <begin position="158"/>
        <end position="202"/>
    </location>
</feature>
<evidence type="ECO:0000256" key="1">
    <source>
        <dbReference type="SAM" id="MobiDB-lite"/>
    </source>
</evidence>
<evidence type="ECO:0000313" key="4">
    <source>
        <dbReference type="Proteomes" id="UP000504610"/>
    </source>
</evidence>
<reference evidence="5" key="2">
    <citation type="submission" date="2025-08" db="UniProtKB">
        <authorList>
            <consortium name="RefSeq"/>
        </authorList>
    </citation>
    <scope>IDENTIFICATION</scope>
    <source>
        <tissue evidence="5">Leaf</tissue>
    </source>
</reference>
<evidence type="ECO:0000313" key="5">
    <source>
        <dbReference type="RefSeq" id="XP_018448690.2"/>
    </source>
</evidence>
<dbReference type="InterPro" id="IPR005135">
    <property type="entry name" value="Endo/exonuclease/phosphatase"/>
</dbReference>
<dbReference type="Proteomes" id="UP000504610">
    <property type="component" value="Chromosome 8"/>
</dbReference>
<organism evidence="4 5">
    <name type="scientific">Raphanus sativus</name>
    <name type="common">Radish</name>
    <name type="synonym">Raphanus raphanistrum var. sativus</name>
    <dbReference type="NCBI Taxonomy" id="3726"/>
    <lineage>
        <taxon>Eukaryota</taxon>
        <taxon>Viridiplantae</taxon>
        <taxon>Streptophyta</taxon>
        <taxon>Embryophyta</taxon>
        <taxon>Tracheophyta</taxon>
        <taxon>Spermatophyta</taxon>
        <taxon>Magnoliopsida</taxon>
        <taxon>eudicotyledons</taxon>
        <taxon>Gunneridae</taxon>
        <taxon>Pentapetalae</taxon>
        <taxon>rosids</taxon>
        <taxon>malvids</taxon>
        <taxon>Brassicales</taxon>
        <taxon>Brassicaceae</taxon>
        <taxon>Brassiceae</taxon>
        <taxon>Raphanus</taxon>
    </lineage>
</organism>
<dbReference type="InterPro" id="IPR040256">
    <property type="entry name" value="At4g02000-like"/>
</dbReference>
<accession>A0A6J0KLF1</accession>
<dbReference type="GeneID" id="108820213"/>
<feature type="region of interest" description="Disordered" evidence="1">
    <location>
        <begin position="385"/>
        <end position="434"/>
    </location>
</feature>
<feature type="domain" description="Endonuclease/exonuclease/phosphatase" evidence="2">
    <location>
        <begin position="447"/>
        <end position="585"/>
    </location>
</feature>
<dbReference type="SUPFAM" id="SSF56219">
    <property type="entry name" value="DNase I-like"/>
    <property type="match status" value="1"/>
</dbReference>
<dbReference type="InterPro" id="IPR025836">
    <property type="entry name" value="Zn_knuckle_CX2CX4HX4C"/>
</dbReference>
<dbReference type="RefSeq" id="XP_018448690.2">
    <property type="nucleotide sequence ID" value="XM_018593188.2"/>
</dbReference>
<dbReference type="PANTHER" id="PTHR31286:SF163">
    <property type="entry name" value="ZINC KNUCKLE CX2CX4HX4C DOMAIN-CONTAINING PROTEIN"/>
    <property type="match status" value="1"/>
</dbReference>
<keyword evidence="4" id="KW-1185">Reference proteome</keyword>
<dbReference type="KEGG" id="rsz:108820213"/>